<sequence>MSKKRAAAAKGKRRTAAKTKPDWTHRIFLAARSVGKPSVQNHPRRLAENASRLMDLVATALDAGADKHVLRAIEDLEEAHLEDAAEMVASLADAAGSTIPVLKQSADGVDVGELELLLVPVLLTVDRGRAVPLRLPDSAQDDRRSTLHLCTTSLRRYGLIGKESTVVVLPWLYAYSDLPVTWSGQRDMLHRCIAATSGDSTRLPLPQPTDVVTQPSLALRFVLFAVTSAPSDTDISPLLNGGFIPMSDPVVSSGDAATENVDTDPEMDPRLLAWQEHFAQTLAEGLPGVLSVRAGMPAWWDEAIHVGFDMYNLFGLLTSVAPDGDPETRLSTHAAMGFYLVDGAMELRIGLTRDGRFVGGFIWACHQEPEDELEKAFEALELMGIHAEHIHIATDILGDERCPDCGKPFFPGIHGEGLHEDDHTAPEPLRLH</sequence>
<dbReference type="AlphaFoldDB" id="A0A1E7YMF0"/>
<reference evidence="1 2" key="1">
    <citation type="submission" date="2016-06" db="EMBL/GenBank/DDBJ databases">
        <title>Gene turnover analysis identifies the evolutionary adaptation of the extremophile Acidithiobacillus caldus.</title>
        <authorList>
            <person name="Zhang X."/>
        </authorList>
    </citation>
    <scope>NUCLEOTIDE SEQUENCE [LARGE SCALE GENOMIC DNA]</scope>
    <source>
        <strain evidence="1 2">DX</strain>
    </source>
</reference>
<protein>
    <submittedName>
        <fullName evidence="1">Uncharacterized protein</fullName>
    </submittedName>
</protein>
<proteinExistence type="predicted"/>
<gene>
    <name evidence="1" type="ORF">BAE27_08485</name>
</gene>
<name>A0A1E7YMF0_9PROT</name>
<accession>A0A1E7YMF0</accession>
<dbReference type="Proteomes" id="UP000175616">
    <property type="component" value="Unassembled WGS sequence"/>
</dbReference>
<dbReference type="EMBL" id="LZYE01000223">
    <property type="protein sequence ID" value="OFC34921.1"/>
    <property type="molecule type" value="Genomic_DNA"/>
</dbReference>
<dbReference type="RefSeq" id="WP_070114022.1">
    <property type="nucleotide sequence ID" value="NZ_LZYE01000223.1"/>
</dbReference>
<evidence type="ECO:0000313" key="2">
    <source>
        <dbReference type="Proteomes" id="UP000175616"/>
    </source>
</evidence>
<comment type="caution">
    <text evidence="1">The sequence shown here is derived from an EMBL/GenBank/DDBJ whole genome shotgun (WGS) entry which is preliminary data.</text>
</comment>
<evidence type="ECO:0000313" key="1">
    <source>
        <dbReference type="EMBL" id="OFC34921.1"/>
    </source>
</evidence>
<organism evidence="1 2">
    <name type="scientific">Acidithiobacillus caldus</name>
    <dbReference type="NCBI Taxonomy" id="33059"/>
    <lineage>
        <taxon>Bacteria</taxon>
        <taxon>Pseudomonadati</taxon>
        <taxon>Pseudomonadota</taxon>
        <taxon>Acidithiobacillia</taxon>
        <taxon>Acidithiobacillales</taxon>
        <taxon>Acidithiobacillaceae</taxon>
        <taxon>Acidithiobacillus</taxon>
    </lineage>
</organism>